<name>A0A7S2K6A1_9STRA</name>
<accession>A0A7S2K6A1</accession>
<gene>
    <name evidence="2" type="ORF">LDAN0321_LOCUS5547</name>
</gene>
<dbReference type="AlphaFoldDB" id="A0A7S2K6A1"/>
<reference evidence="2" key="1">
    <citation type="submission" date="2021-01" db="EMBL/GenBank/DDBJ databases">
        <authorList>
            <person name="Corre E."/>
            <person name="Pelletier E."/>
            <person name="Niang G."/>
            <person name="Scheremetjew M."/>
            <person name="Finn R."/>
            <person name="Kale V."/>
            <person name="Holt S."/>
            <person name="Cochrane G."/>
            <person name="Meng A."/>
            <person name="Brown T."/>
            <person name="Cohen L."/>
        </authorList>
    </citation>
    <scope>NUCLEOTIDE SEQUENCE</scope>
    <source>
        <strain evidence="2">B650</strain>
    </source>
</reference>
<evidence type="ECO:0000256" key="1">
    <source>
        <dbReference type="SAM" id="MobiDB-lite"/>
    </source>
</evidence>
<organism evidence="2">
    <name type="scientific">Leptocylindrus danicus</name>
    <dbReference type="NCBI Taxonomy" id="163516"/>
    <lineage>
        <taxon>Eukaryota</taxon>
        <taxon>Sar</taxon>
        <taxon>Stramenopiles</taxon>
        <taxon>Ochrophyta</taxon>
        <taxon>Bacillariophyta</taxon>
        <taxon>Coscinodiscophyceae</taxon>
        <taxon>Chaetocerotophycidae</taxon>
        <taxon>Leptocylindrales</taxon>
        <taxon>Leptocylindraceae</taxon>
        <taxon>Leptocylindrus</taxon>
    </lineage>
</organism>
<evidence type="ECO:0000313" key="2">
    <source>
        <dbReference type="EMBL" id="CAD9566620.1"/>
    </source>
</evidence>
<feature type="region of interest" description="Disordered" evidence="1">
    <location>
        <begin position="226"/>
        <end position="264"/>
    </location>
</feature>
<dbReference type="EMBL" id="HBGY01008784">
    <property type="protein sequence ID" value="CAD9566620.1"/>
    <property type="molecule type" value="Transcribed_RNA"/>
</dbReference>
<protein>
    <submittedName>
        <fullName evidence="2">Uncharacterized protein</fullName>
    </submittedName>
</protein>
<proteinExistence type="predicted"/>
<sequence length="294" mass="32637">MFEELARDGENVDDCVGVIINVNSFEMLQATNSSYCEYSLVGDVVLSVISSIPVSPVNHTFYSDIAYIIQKSVGEGLYEQLVKGAQKKHVGPSKCNSEEKSHHEEEGVSVNAMELSSPIFFTFIMTTAGLFLCLYNVPTQQKKKLEHDIGTANDLALTEGIVRPSQPHMKSSVYTQDEWAEVSGKNSNRLRELVHKGATRTNKDLSRKGSENDFYDSVLEGVTGSTSIDKGELAGNSAARTTPQELATMGSERNGGDNPDEDDYYNYILRKYSDLSLRYSDRASKRRRPSAHRL</sequence>